<sequence length="174" mass="19400">MEVKKGLVMINTGHGKGKTTAALGAMARAAGQGYHCLMIQFIKGGRNYGELAHFEDCQNVEIRPTGLGLIRRNEDLKPHRQAAEKGFLLAKEEMESGKWDLLVLDEIFLALRRGFLTKSDIRGLIERKPENSHLILTGRDCPEEFFELADLVTVMQAQKHHLQGGVKSQAGVEY</sequence>
<dbReference type="FunCoup" id="A0A0D2J1Q2">
    <property type="interactions" value="180"/>
</dbReference>
<dbReference type="OrthoDB" id="9810309at2"/>
<reference evidence="10 11" key="1">
    <citation type="submission" date="2013-11" db="EMBL/GenBank/DDBJ databases">
        <title>Metagenomic analysis of a methanogenic consortium involved in long chain n-alkane degradation.</title>
        <authorList>
            <person name="Davidova I.A."/>
            <person name="Callaghan A.V."/>
            <person name="Wawrik B."/>
            <person name="Pruitt S."/>
            <person name="Marks C."/>
            <person name="Duncan K.E."/>
            <person name="Suflita J.M."/>
        </authorList>
    </citation>
    <scope>NUCLEOTIDE SEQUENCE [LARGE SCALE GENOMIC DNA]</scope>
    <source>
        <strain evidence="10 11">SPR</strain>
    </source>
</reference>
<dbReference type="AlphaFoldDB" id="A0A0D2J1Q2"/>
<evidence type="ECO:0000256" key="1">
    <source>
        <dbReference type="ARBA" id="ARBA00005121"/>
    </source>
</evidence>
<evidence type="ECO:0000256" key="5">
    <source>
        <dbReference type="ARBA" id="ARBA00031529"/>
    </source>
</evidence>
<dbReference type="GO" id="GO:0008817">
    <property type="term" value="F:corrinoid adenosyltransferase activity"/>
    <property type="evidence" value="ECO:0007669"/>
    <property type="project" value="UniProtKB-EC"/>
</dbReference>
<dbReference type="SUPFAM" id="SSF52540">
    <property type="entry name" value="P-loop containing nucleoside triphosphate hydrolases"/>
    <property type="match status" value="1"/>
</dbReference>
<dbReference type="InterPro" id="IPR003724">
    <property type="entry name" value="CblAdoTrfase_CobA"/>
</dbReference>
<name>A0A0D2J1Q2_9BACT</name>
<comment type="function">
    <text evidence="4">Required for both de novo synthesis of the corrin ring for the assimilation of exogenous corrinoids. Participates in the adenosylation of a variety of incomplete and complete corrinoids.</text>
</comment>
<evidence type="ECO:0000256" key="3">
    <source>
        <dbReference type="ARBA" id="ARBA00012454"/>
    </source>
</evidence>
<organism evidence="10 11">
    <name type="scientific">Dethiosulfatarculus sandiegensis</name>
    <dbReference type="NCBI Taxonomy" id="1429043"/>
    <lineage>
        <taxon>Bacteria</taxon>
        <taxon>Pseudomonadati</taxon>
        <taxon>Thermodesulfobacteriota</taxon>
        <taxon>Desulfarculia</taxon>
        <taxon>Desulfarculales</taxon>
        <taxon>Desulfarculaceae</taxon>
        <taxon>Dethiosulfatarculus</taxon>
    </lineage>
</organism>
<dbReference type="EC" id="2.5.1.17" evidence="3"/>
<dbReference type="PIRSF" id="PIRSF015617">
    <property type="entry name" value="Adensltrnsf_CobA"/>
    <property type="match status" value="1"/>
</dbReference>
<evidence type="ECO:0000256" key="9">
    <source>
        <dbReference type="ARBA" id="ARBA00048692"/>
    </source>
</evidence>
<keyword evidence="11" id="KW-1185">Reference proteome</keyword>
<comment type="catalytic activity">
    <reaction evidence="9">
        <text>2 cob(II)alamin + reduced [electron-transfer flavoprotein] + 2 ATP = 2 adenosylcob(III)alamin + 2 triphosphate + oxidized [electron-transfer flavoprotein] + 3 H(+)</text>
        <dbReference type="Rhea" id="RHEA:28671"/>
        <dbReference type="Rhea" id="RHEA-COMP:10685"/>
        <dbReference type="Rhea" id="RHEA-COMP:10686"/>
        <dbReference type="ChEBI" id="CHEBI:15378"/>
        <dbReference type="ChEBI" id="CHEBI:16304"/>
        <dbReference type="ChEBI" id="CHEBI:18036"/>
        <dbReference type="ChEBI" id="CHEBI:18408"/>
        <dbReference type="ChEBI" id="CHEBI:30616"/>
        <dbReference type="ChEBI" id="CHEBI:57692"/>
        <dbReference type="ChEBI" id="CHEBI:58307"/>
        <dbReference type="EC" id="2.5.1.17"/>
    </reaction>
</comment>
<protein>
    <recommendedName>
        <fullName evidence="3">corrinoid adenosyltransferase</fullName>
        <ecNumber evidence="3">2.5.1.17</ecNumber>
    </recommendedName>
    <alternativeName>
        <fullName evidence="5">Cob(II)alamin adenosyltransferase</fullName>
    </alternativeName>
    <alternativeName>
        <fullName evidence="7">Cob(II)yrinic acid a,c-diamide adenosyltransferase</fullName>
    </alternativeName>
    <alternativeName>
        <fullName evidence="6">Cobinamide/cobalamin adenosyltransferase</fullName>
    </alternativeName>
</protein>
<dbReference type="GO" id="GO:0005524">
    <property type="term" value="F:ATP binding"/>
    <property type="evidence" value="ECO:0007669"/>
    <property type="project" value="InterPro"/>
</dbReference>
<dbReference type="Pfam" id="PF02572">
    <property type="entry name" value="CobA_CobO_BtuR"/>
    <property type="match status" value="1"/>
</dbReference>
<comment type="caution">
    <text evidence="10">The sequence shown here is derived from an EMBL/GenBank/DDBJ whole genome shotgun (WGS) entry which is preliminary data.</text>
</comment>
<dbReference type="STRING" id="1429043.X474_20370"/>
<dbReference type="EMBL" id="AZAC01000034">
    <property type="protein sequence ID" value="KIX12144.1"/>
    <property type="molecule type" value="Genomic_DNA"/>
</dbReference>
<evidence type="ECO:0000256" key="2">
    <source>
        <dbReference type="ARBA" id="ARBA00007487"/>
    </source>
</evidence>
<evidence type="ECO:0000256" key="4">
    <source>
        <dbReference type="ARBA" id="ARBA00024929"/>
    </source>
</evidence>
<accession>A0A0D2J1Q2</accession>
<dbReference type="UniPathway" id="UPA00148">
    <property type="reaction ID" value="UER00233"/>
</dbReference>
<evidence type="ECO:0000256" key="6">
    <source>
        <dbReference type="ARBA" id="ARBA00033334"/>
    </source>
</evidence>
<dbReference type="RefSeq" id="WP_044350931.1">
    <property type="nucleotide sequence ID" value="NZ_AZAC01000034.1"/>
</dbReference>
<comment type="catalytic activity">
    <reaction evidence="8">
        <text>2 cob(II)yrinate a,c diamide + reduced [electron-transfer flavoprotein] + 2 ATP = 2 adenosylcob(III)yrinate a,c-diamide + 2 triphosphate + oxidized [electron-transfer flavoprotein] + 3 H(+)</text>
        <dbReference type="Rhea" id="RHEA:11528"/>
        <dbReference type="Rhea" id="RHEA-COMP:10685"/>
        <dbReference type="Rhea" id="RHEA-COMP:10686"/>
        <dbReference type="ChEBI" id="CHEBI:15378"/>
        <dbReference type="ChEBI" id="CHEBI:18036"/>
        <dbReference type="ChEBI" id="CHEBI:30616"/>
        <dbReference type="ChEBI" id="CHEBI:57692"/>
        <dbReference type="ChEBI" id="CHEBI:58307"/>
        <dbReference type="ChEBI" id="CHEBI:58503"/>
        <dbReference type="ChEBI" id="CHEBI:58537"/>
        <dbReference type="EC" id="2.5.1.17"/>
    </reaction>
</comment>
<evidence type="ECO:0000313" key="10">
    <source>
        <dbReference type="EMBL" id="KIX12144.1"/>
    </source>
</evidence>
<comment type="pathway">
    <text evidence="1">Cofactor biosynthesis; adenosylcobalamin biosynthesis; adenosylcobalamin from cob(II)yrinate a,c-diamide: step 2/7.</text>
</comment>
<gene>
    <name evidence="10" type="ORF">X474_20370</name>
</gene>
<dbReference type="PANTHER" id="PTHR46638">
    <property type="entry name" value="CORRINOID ADENOSYLTRANSFERASE"/>
    <property type="match status" value="1"/>
</dbReference>
<comment type="similarity">
    <text evidence="2">Belongs to the Cob(I)alamin adenosyltransferase family.</text>
</comment>
<dbReference type="Gene3D" id="3.40.50.300">
    <property type="entry name" value="P-loop containing nucleotide triphosphate hydrolases"/>
    <property type="match status" value="1"/>
</dbReference>
<dbReference type="InterPro" id="IPR027417">
    <property type="entry name" value="P-loop_NTPase"/>
</dbReference>
<dbReference type="GO" id="GO:0009236">
    <property type="term" value="P:cobalamin biosynthetic process"/>
    <property type="evidence" value="ECO:0007669"/>
    <property type="project" value="UniProtKB-UniPathway"/>
</dbReference>
<evidence type="ECO:0000256" key="8">
    <source>
        <dbReference type="ARBA" id="ARBA00048555"/>
    </source>
</evidence>
<dbReference type="Proteomes" id="UP000032233">
    <property type="component" value="Unassembled WGS sequence"/>
</dbReference>
<keyword evidence="10" id="KW-0808">Transferase</keyword>
<dbReference type="InParanoid" id="A0A0D2J1Q2"/>
<dbReference type="PANTHER" id="PTHR46638:SF1">
    <property type="entry name" value="CORRINOID ADENOSYLTRANSFERASE"/>
    <property type="match status" value="1"/>
</dbReference>
<evidence type="ECO:0000313" key="11">
    <source>
        <dbReference type="Proteomes" id="UP000032233"/>
    </source>
</evidence>
<proteinExistence type="inferred from homology"/>
<evidence type="ECO:0000256" key="7">
    <source>
        <dbReference type="ARBA" id="ARBA00033354"/>
    </source>
</evidence>